<organism evidence="2 3">
    <name type="scientific">Halovibrio variabilis</name>
    <dbReference type="NCBI Taxonomy" id="31910"/>
    <lineage>
        <taxon>Bacteria</taxon>
        <taxon>Pseudomonadati</taxon>
        <taxon>Pseudomonadota</taxon>
        <taxon>Gammaproteobacteria</taxon>
        <taxon>Oceanospirillales</taxon>
        <taxon>Halomonadaceae</taxon>
        <taxon>Halovibrio</taxon>
    </lineage>
</organism>
<dbReference type="Proteomes" id="UP000321303">
    <property type="component" value="Unassembled WGS sequence"/>
</dbReference>
<feature type="region of interest" description="Disordered" evidence="1">
    <location>
        <begin position="1"/>
        <end position="47"/>
    </location>
</feature>
<dbReference type="AlphaFoldDB" id="A0A511UM26"/>
<name>A0A511UM26_9GAMM</name>
<protein>
    <submittedName>
        <fullName evidence="2">Uncharacterized protein</fullName>
    </submittedName>
</protein>
<gene>
    <name evidence="2" type="ORF">HVA01_03540</name>
</gene>
<evidence type="ECO:0000313" key="2">
    <source>
        <dbReference type="EMBL" id="GEN26708.1"/>
    </source>
</evidence>
<sequence length="47" mass="5515">MSEWYGSQEKPNNGFRKSLPQHLDRANPRRQLTKEETTKLSKLETIA</sequence>
<evidence type="ECO:0000256" key="1">
    <source>
        <dbReference type="SAM" id="MobiDB-lite"/>
    </source>
</evidence>
<comment type="caution">
    <text evidence="2">The sequence shown here is derived from an EMBL/GenBank/DDBJ whole genome shotgun (WGS) entry which is preliminary data.</text>
</comment>
<evidence type="ECO:0000313" key="3">
    <source>
        <dbReference type="Proteomes" id="UP000321303"/>
    </source>
</evidence>
<accession>A0A511UM26</accession>
<proteinExistence type="predicted"/>
<dbReference type="EMBL" id="BJXV01000001">
    <property type="protein sequence ID" value="GEN26708.1"/>
    <property type="molecule type" value="Genomic_DNA"/>
</dbReference>
<keyword evidence="3" id="KW-1185">Reference proteome</keyword>
<reference evidence="2 3" key="1">
    <citation type="submission" date="2019-07" db="EMBL/GenBank/DDBJ databases">
        <title>Whole genome shotgun sequence of Halomonas variabilis NBRC 102410.</title>
        <authorList>
            <person name="Hosoyama A."/>
            <person name="Uohara A."/>
            <person name="Ohji S."/>
            <person name="Ichikawa N."/>
        </authorList>
    </citation>
    <scope>NUCLEOTIDE SEQUENCE [LARGE SCALE GENOMIC DNA]</scope>
    <source>
        <strain evidence="2 3">NBRC 102410</strain>
    </source>
</reference>
<feature type="compositionally biased region" description="Basic and acidic residues" evidence="1">
    <location>
        <begin position="22"/>
        <end position="47"/>
    </location>
</feature>